<sequence>MAWISVLASVLLLYAVCSSETRHAIDQGDLVGSWKTSGGDSIRFFADREVRTNGFSDSGEESCGDGGVGYWSFYVAMDERSESLQTSPEATAGDFISVSLQEGSERECQIDLSVIDEGRSLCVADLDNVCATWARFTRQ</sequence>
<dbReference type="RefSeq" id="WP_382773819.1">
    <property type="nucleotide sequence ID" value="NZ_JBHXKZ010000013.1"/>
</dbReference>
<reference evidence="2 3" key="1">
    <citation type="submission" date="2024-09" db="EMBL/GenBank/DDBJ databases">
        <title>The Natural Products Discovery Center: Release of the First 8490 Sequenced Strains for Exploring Actinobacteria Biosynthetic Diversity.</title>
        <authorList>
            <person name="Kalkreuter E."/>
            <person name="Kautsar S.A."/>
            <person name="Yang D."/>
            <person name="Bader C.D."/>
            <person name="Teijaro C.N."/>
            <person name="Fluegel L."/>
            <person name="Davis C.M."/>
            <person name="Simpson J.R."/>
            <person name="Lauterbach L."/>
            <person name="Steele A.D."/>
            <person name="Gui C."/>
            <person name="Meng S."/>
            <person name="Li G."/>
            <person name="Viehrig K."/>
            <person name="Ye F."/>
            <person name="Su P."/>
            <person name="Kiefer A.F."/>
            <person name="Nichols A."/>
            <person name="Cepeda A.J."/>
            <person name="Yan W."/>
            <person name="Fan B."/>
            <person name="Jiang Y."/>
            <person name="Adhikari A."/>
            <person name="Zheng C.-J."/>
            <person name="Schuster L."/>
            <person name="Cowan T.M."/>
            <person name="Smanski M.J."/>
            <person name="Chevrette M.G."/>
            <person name="De Carvalho L.P.S."/>
            <person name="Shen B."/>
        </authorList>
    </citation>
    <scope>NUCLEOTIDE SEQUENCE [LARGE SCALE GENOMIC DNA]</scope>
    <source>
        <strain evidence="2 3">NPDC058428</strain>
    </source>
</reference>
<dbReference type="Proteomes" id="UP001598352">
    <property type="component" value="Unassembled WGS sequence"/>
</dbReference>
<evidence type="ECO:0008006" key="4">
    <source>
        <dbReference type="Google" id="ProtNLM"/>
    </source>
</evidence>
<name>A0ABW6F1J2_9ACTN</name>
<evidence type="ECO:0000313" key="2">
    <source>
        <dbReference type="EMBL" id="MFD4824263.1"/>
    </source>
</evidence>
<protein>
    <recommendedName>
        <fullName evidence="4">Lipocalin-like domain-containing protein</fullName>
    </recommendedName>
</protein>
<evidence type="ECO:0000313" key="3">
    <source>
        <dbReference type="Proteomes" id="UP001598352"/>
    </source>
</evidence>
<gene>
    <name evidence="2" type="ORF">ACFWOQ_16955</name>
</gene>
<proteinExistence type="predicted"/>
<keyword evidence="3" id="KW-1185">Reference proteome</keyword>
<dbReference type="EMBL" id="JBHXKZ010000013">
    <property type="protein sequence ID" value="MFD4824263.1"/>
    <property type="molecule type" value="Genomic_DNA"/>
</dbReference>
<evidence type="ECO:0000256" key="1">
    <source>
        <dbReference type="SAM" id="SignalP"/>
    </source>
</evidence>
<feature type="signal peptide" evidence="1">
    <location>
        <begin position="1"/>
        <end position="24"/>
    </location>
</feature>
<comment type="caution">
    <text evidence="2">The sequence shown here is derived from an EMBL/GenBank/DDBJ whole genome shotgun (WGS) entry which is preliminary data.</text>
</comment>
<organism evidence="2 3">
    <name type="scientific">Streptomyces rubiginosohelvolus</name>
    <dbReference type="NCBI Taxonomy" id="67362"/>
    <lineage>
        <taxon>Bacteria</taxon>
        <taxon>Bacillati</taxon>
        <taxon>Actinomycetota</taxon>
        <taxon>Actinomycetes</taxon>
        <taxon>Kitasatosporales</taxon>
        <taxon>Streptomycetaceae</taxon>
        <taxon>Streptomyces</taxon>
    </lineage>
</organism>
<feature type="chain" id="PRO_5046205280" description="Lipocalin-like domain-containing protein" evidence="1">
    <location>
        <begin position="25"/>
        <end position="139"/>
    </location>
</feature>
<accession>A0ABW6F1J2</accession>
<keyword evidence="1" id="KW-0732">Signal</keyword>